<dbReference type="Proteomes" id="UP000250321">
    <property type="component" value="Unassembled WGS sequence"/>
</dbReference>
<accession>A0A314XJ14</accession>
<proteinExistence type="predicted"/>
<gene>
    <name evidence="1" type="ORF">Pyn_39777</name>
</gene>
<organism evidence="1 2">
    <name type="scientific">Prunus yedoensis var. nudiflora</name>
    <dbReference type="NCBI Taxonomy" id="2094558"/>
    <lineage>
        <taxon>Eukaryota</taxon>
        <taxon>Viridiplantae</taxon>
        <taxon>Streptophyta</taxon>
        <taxon>Embryophyta</taxon>
        <taxon>Tracheophyta</taxon>
        <taxon>Spermatophyta</taxon>
        <taxon>Magnoliopsida</taxon>
        <taxon>eudicotyledons</taxon>
        <taxon>Gunneridae</taxon>
        <taxon>Pentapetalae</taxon>
        <taxon>rosids</taxon>
        <taxon>fabids</taxon>
        <taxon>Rosales</taxon>
        <taxon>Rosaceae</taxon>
        <taxon>Amygdaloideae</taxon>
        <taxon>Amygdaleae</taxon>
        <taxon>Prunus</taxon>
    </lineage>
</organism>
<reference evidence="1 2" key="1">
    <citation type="submission" date="2018-02" db="EMBL/GenBank/DDBJ databases">
        <title>Draft genome of wild Prunus yedoensis var. nudiflora.</title>
        <authorList>
            <person name="Baek S."/>
            <person name="Kim J.-H."/>
            <person name="Choi K."/>
            <person name="Kim G.-B."/>
            <person name="Cho A."/>
            <person name="Jang H."/>
            <person name="Shin C.-H."/>
            <person name="Yu H.-J."/>
            <person name="Mun J.-H."/>
        </authorList>
    </citation>
    <scope>NUCLEOTIDE SEQUENCE [LARGE SCALE GENOMIC DNA]</scope>
    <source>
        <strain evidence="2">cv. Jeju island</strain>
        <tissue evidence="1">Leaf</tissue>
    </source>
</reference>
<evidence type="ECO:0000313" key="1">
    <source>
        <dbReference type="EMBL" id="PQP91710.1"/>
    </source>
</evidence>
<evidence type="ECO:0000313" key="2">
    <source>
        <dbReference type="Proteomes" id="UP000250321"/>
    </source>
</evidence>
<keyword evidence="2" id="KW-1185">Reference proteome</keyword>
<dbReference type="EMBL" id="PJQY01002671">
    <property type="protein sequence ID" value="PQP91710.1"/>
    <property type="molecule type" value="Genomic_DNA"/>
</dbReference>
<sequence length="96" mass="10911">MKTSSDSGTQFGAKTTKPTLEICTWWLLGTSSKYKKFKKPRDFGMQGRMPPLKPTGTVTFFHLSDLAMERGGRRWVKKGSSLLRQPLEEAWSTQNL</sequence>
<protein>
    <submittedName>
        <fullName evidence="1">Uncharacterized protein</fullName>
    </submittedName>
</protein>
<comment type="caution">
    <text evidence="1">The sequence shown here is derived from an EMBL/GenBank/DDBJ whole genome shotgun (WGS) entry which is preliminary data.</text>
</comment>
<name>A0A314XJ14_PRUYE</name>
<dbReference type="AlphaFoldDB" id="A0A314XJ14"/>